<dbReference type="Proteomes" id="UP000520814">
    <property type="component" value="Unassembled WGS sequence"/>
</dbReference>
<dbReference type="InterPro" id="IPR011044">
    <property type="entry name" value="Quino_amine_DH_bsu"/>
</dbReference>
<gene>
    <name evidence="1" type="ORF">HNQ39_002896</name>
</gene>
<dbReference type="PROSITE" id="PS51257">
    <property type="entry name" value="PROKAR_LIPOPROTEIN"/>
    <property type="match status" value="1"/>
</dbReference>
<keyword evidence="2" id="KW-1185">Reference proteome</keyword>
<dbReference type="AlphaFoldDB" id="A0A7W9W7H9"/>
<dbReference type="SUPFAM" id="SSF50969">
    <property type="entry name" value="YVTN repeat-like/Quinoprotein amine dehydrogenase"/>
    <property type="match status" value="1"/>
</dbReference>
<dbReference type="EMBL" id="JACHGW010000002">
    <property type="protein sequence ID" value="MBB6051105.1"/>
    <property type="molecule type" value="Genomic_DNA"/>
</dbReference>
<sequence length="574" mass="61221">MLLSRRTLLLGGAALSLAGCGGSEPLIDLASLPRVRPKVTLHWAQQGRALNAPSTANYVDVTVRSLLAPEEIASLLISRTTNLEHTLTYELPLAIPAGPVELTARFFDRAFEGSDETHRTLVAVAQGQVELRSENPTLPDVVVEGKIAQLKVLFRPTLLTNDILTTGFEARDSQGNLLALQPHLPVYEIVEGAGSVLREEAAAPIYPYTVAALVIRGLAPGTGRVRVRLGDTVSAPVAVSVVASLSLAEGIRCGFLDLAELVWDESRQRFWCVDRALTGSNTLYRFDPLTWTTDVSFTLPGGGLQRIVLTPDNTSLYGYSDGSRTVVRIRLSDGVIQERIPVKLPYSSFNRFPHLCPLPGASNTVLISGARLGSYYNDEAWIYDGEVARPNTVRTVLAAAGMPLGPNEVYLGTTTVRDDGSYAYFADLGAGTHGWRVAIGPEGFVVGSLEAVTVGRPYLGQLLALDGMVYDLVTGAPLTTTSLGSVVPSTPLQRRYLGFPYNTSDSLSVVRATPTFEPATYALPTGLPYQASGAGGTSNWHFPPQGWGAKGVALLASPATGATLPLLVILDQVG</sequence>
<evidence type="ECO:0000313" key="2">
    <source>
        <dbReference type="Proteomes" id="UP000520814"/>
    </source>
</evidence>
<organism evidence="1 2">
    <name type="scientific">Armatimonas rosea</name>
    <dbReference type="NCBI Taxonomy" id="685828"/>
    <lineage>
        <taxon>Bacteria</taxon>
        <taxon>Bacillati</taxon>
        <taxon>Armatimonadota</taxon>
        <taxon>Armatimonadia</taxon>
        <taxon>Armatimonadales</taxon>
        <taxon>Armatimonadaceae</taxon>
        <taxon>Armatimonas</taxon>
    </lineage>
</organism>
<evidence type="ECO:0000313" key="1">
    <source>
        <dbReference type="EMBL" id="MBB6051105.1"/>
    </source>
</evidence>
<reference evidence="1 2" key="1">
    <citation type="submission" date="2020-08" db="EMBL/GenBank/DDBJ databases">
        <title>Genomic Encyclopedia of Type Strains, Phase IV (KMG-IV): sequencing the most valuable type-strain genomes for metagenomic binning, comparative biology and taxonomic classification.</title>
        <authorList>
            <person name="Goeker M."/>
        </authorList>
    </citation>
    <scope>NUCLEOTIDE SEQUENCE [LARGE SCALE GENOMIC DNA]</scope>
    <source>
        <strain evidence="1 2">DSM 23562</strain>
    </source>
</reference>
<accession>A0A7W9W7H9</accession>
<protein>
    <submittedName>
        <fullName evidence="1">Uncharacterized protein</fullName>
    </submittedName>
</protein>
<comment type="caution">
    <text evidence="1">The sequence shown here is derived from an EMBL/GenBank/DDBJ whole genome shotgun (WGS) entry which is preliminary data.</text>
</comment>
<dbReference type="RefSeq" id="WP_184197295.1">
    <property type="nucleotide sequence ID" value="NZ_JACHGW010000002.1"/>
</dbReference>
<name>A0A7W9W7H9_ARMRO</name>
<proteinExistence type="predicted"/>